<dbReference type="Pfam" id="PF14813">
    <property type="entry name" value="NADH_B2"/>
    <property type="match status" value="1"/>
</dbReference>
<dbReference type="InterPro" id="IPR026627">
    <property type="entry name" value="NDUFB2_animal"/>
</dbReference>
<dbReference type="OMA" id="YHIATEP"/>
<dbReference type="PANTHER" id="PTHR15223:SF1">
    <property type="entry name" value="NADH DEHYDROGENASE [UBIQUINONE] 1 BETA SUBCOMPLEX SUBUNIT 2, MITOCHONDRIAL"/>
    <property type="match status" value="1"/>
</dbReference>
<proteinExistence type="inferred from homology"/>
<dbReference type="Proteomes" id="UP000054359">
    <property type="component" value="Unassembled WGS sequence"/>
</dbReference>
<gene>
    <name evidence="12" type="ORF">X975_09616</name>
</gene>
<evidence type="ECO:0000256" key="10">
    <source>
        <dbReference type="ARBA" id="ARBA00023128"/>
    </source>
</evidence>
<dbReference type="AlphaFoldDB" id="A0A087UJY2"/>
<keyword evidence="10" id="KW-0496">Mitochondrion</keyword>
<comment type="subunit">
    <text evidence="4">Complex I is composed of 45 different subunits.</text>
</comment>
<keyword evidence="13" id="KW-1185">Reference proteome</keyword>
<dbReference type="PANTHER" id="PTHR15223">
    <property type="entry name" value="NADH-UBIQUINONE OXIDOREDUCTASE AGGG SUBUNIT"/>
    <property type="match status" value="1"/>
</dbReference>
<accession>A0A087UJY2</accession>
<dbReference type="EMBL" id="KK120169">
    <property type="protein sequence ID" value="KFM77671.1"/>
    <property type="molecule type" value="Genomic_DNA"/>
</dbReference>
<evidence type="ECO:0000313" key="12">
    <source>
        <dbReference type="EMBL" id="KFM77671.1"/>
    </source>
</evidence>
<evidence type="ECO:0000256" key="9">
    <source>
        <dbReference type="ARBA" id="ARBA00022982"/>
    </source>
</evidence>
<organism evidence="12 13">
    <name type="scientific">Stegodyphus mimosarum</name>
    <name type="common">African social velvet spider</name>
    <dbReference type="NCBI Taxonomy" id="407821"/>
    <lineage>
        <taxon>Eukaryota</taxon>
        <taxon>Metazoa</taxon>
        <taxon>Ecdysozoa</taxon>
        <taxon>Arthropoda</taxon>
        <taxon>Chelicerata</taxon>
        <taxon>Arachnida</taxon>
        <taxon>Araneae</taxon>
        <taxon>Araneomorphae</taxon>
        <taxon>Entelegynae</taxon>
        <taxon>Eresoidea</taxon>
        <taxon>Eresidae</taxon>
        <taxon>Stegodyphus</taxon>
    </lineage>
</organism>
<comment type="function">
    <text evidence="1">Accessory subunit of the mitochondrial membrane respiratory chain NADH dehydrogenase (Complex I), that is believed not to be involved in catalysis. Complex I functions in the transfer of electrons from NADH to the respiratory chain. The immediate electron acceptor for the enzyme is believed to be ubiquinone.</text>
</comment>
<evidence type="ECO:0000256" key="7">
    <source>
        <dbReference type="ARBA" id="ARBA00022792"/>
    </source>
</evidence>
<keyword evidence="6" id="KW-0679">Respiratory chain</keyword>
<evidence type="ECO:0000256" key="3">
    <source>
        <dbReference type="ARBA" id="ARBA00005923"/>
    </source>
</evidence>
<feature type="non-terminal residue" evidence="12">
    <location>
        <position position="96"/>
    </location>
</feature>
<evidence type="ECO:0000256" key="4">
    <source>
        <dbReference type="ARBA" id="ARBA00011533"/>
    </source>
</evidence>
<keyword evidence="7" id="KW-0999">Mitochondrion inner membrane</keyword>
<evidence type="ECO:0000256" key="1">
    <source>
        <dbReference type="ARBA" id="ARBA00003195"/>
    </source>
</evidence>
<keyword evidence="12" id="KW-0830">Ubiquinone</keyword>
<evidence type="ECO:0000313" key="13">
    <source>
        <dbReference type="Proteomes" id="UP000054359"/>
    </source>
</evidence>
<evidence type="ECO:0000256" key="11">
    <source>
        <dbReference type="ARBA" id="ARBA00023136"/>
    </source>
</evidence>
<evidence type="ECO:0000256" key="5">
    <source>
        <dbReference type="ARBA" id="ARBA00022448"/>
    </source>
</evidence>
<evidence type="ECO:0000256" key="2">
    <source>
        <dbReference type="ARBA" id="ARBA00004443"/>
    </source>
</evidence>
<dbReference type="STRING" id="407821.A0A087UJY2"/>
<comment type="similarity">
    <text evidence="3">Belongs to the complex I NDUFB2 subunit family.</text>
</comment>
<evidence type="ECO:0000256" key="8">
    <source>
        <dbReference type="ARBA" id="ARBA00022946"/>
    </source>
</evidence>
<keyword evidence="5" id="KW-0813">Transport</keyword>
<name>A0A087UJY2_STEMI</name>
<reference evidence="12 13" key="1">
    <citation type="submission" date="2013-11" db="EMBL/GenBank/DDBJ databases">
        <title>Genome sequencing of Stegodyphus mimosarum.</title>
        <authorList>
            <person name="Bechsgaard J."/>
        </authorList>
    </citation>
    <scope>NUCLEOTIDE SEQUENCE [LARGE SCALE GENOMIC DNA]</scope>
</reference>
<keyword evidence="8" id="KW-0809">Transit peptide</keyword>
<dbReference type="GO" id="GO:0045271">
    <property type="term" value="C:respiratory chain complex I"/>
    <property type="evidence" value="ECO:0007669"/>
    <property type="project" value="InterPro"/>
</dbReference>
<keyword evidence="11" id="KW-0472">Membrane</keyword>
<evidence type="ECO:0000256" key="6">
    <source>
        <dbReference type="ARBA" id="ARBA00022660"/>
    </source>
</evidence>
<protein>
    <submittedName>
        <fullName evidence="12">NADH dehydrogenase [ubiquinone] 1 beta subcomplex subunit 2, mitochondrial</fullName>
    </submittedName>
</protein>
<dbReference type="GO" id="GO:0032981">
    <property type="term" value="P:mitochondrial respiratory chain complex I assembly"/>
    <property type="evidence" value="ECO:0007669"/>
    <property type="project" value="TreeGrafter"/>
</dbReference>
<dbReference type="GO" id="GO:0005743">
    <property type="term" value="C:mitochondrial inner membrane"/>
    <property type="evidence" value="ECO:0007669"/>
    <property type="project" value="UniProtKB-SubCell"/>
</dbReference>
<sequence>MISGTVRLLTQQLVRRRVLNTKPFQAKRNSSDVWVYRQEPPPAAKWTYYAADGLNAFFWWWVFVHLWYDWGHIVGEFDYPDAKKWTDEELGVVSED</sequence>
<keyword evidence="9" id="KW-0249">Electron transport</keyword>
<comment type="subcellular location">
    <subcellularLocation>
        <location evidence="2">Mitochondrion inner membrane</location>
        <topology evidence="2">Peripheral membrane protein</topology>
        <orientation evidence="2">Matrix side</orientation>
    </subcellularLocation>
</comment>
<dbReference type="OrthoDB" id="6241903at2759"/>